<keyword evidence="1" id="KW-0812">Transmembrane</keyword>
<feature type="transmembrane region" description="Helical" evidence="1">
    <location>
        <begin position="141"/>
        <end position="159"/>
    </location>
</feature>
<dbReference type="EMBL" id="ATDP01000109">
    <property type="protein sequence ID" value="EQB10789.1"/>
    <property type="molecule type" value="Genomic_DNA"/>
</dbReference>
<feature type="transmembrane region" description="Helical" evidence="1">
    <location>
        <begin position="171"/>
        <end position="192"/>
    </location>
</feature>
<name>T0IME5_9SPHN</name>
<feature type="transmembrane region" description="Helical" evidence="1">
    <location>
        <begin position="212"/>
        <end position="230"/>
    </location>
</feature>
<feature type="transmembrane region" description="Helical" evidence="1">
    <location>
        <begin position="12"/>
        <end position="31"/>
    </location>
</feature>
<dbReference type="PATRIC" id="fig|1331060.3.peg.4952"/>
<gene>
    <name evidence="2" type="ORF">RLDS_25475</name>
</gene>
<evidence type="ECO:0000313" key="3">
    <source>
        <dbReference type="Proteomes" id="UP000015531"/>
    </source>
</evidence>
<keyword evidence="1" id="KW-1133">Transmembrane helix</keyword>
<proteinExistence type="predicted"/>
<keyword evidence="3" id="KW-1185">Reference proteome</keyword>
<dbReference type="Proteomes" id="UP000015531">
    <property type="component" value="Unassembled WGS sequence"/>
</dbReference>
<dbReference type="AlphaFoldDB" id="T0IME5"/>
<feature type="transmembrane region" description="Helical" evidence="1">
    <location>
        <begin position="242"/>
        <end position="267"/>
    </location>
</feature>
<protein>
    <submittedName>
        <fullName evidence="2">Uncharacterized protein</fullName>
    </submittedName>
</protein>
<reference evidence="2 3" key="1">
    <citation type="journal article" date="2013" name="Genome Announc.">
        <title>Draft Genome Sequence of Sphingobium lactosutens Strain DS20T, Isolated from a Hexachlorocyclohexane Dumpsite.</title>
        <authorList>
            <person name="Kumar R."/>
            <person name="Dwivedi V."/>
            <person name="Negi V."/>
            <person name="Khurana J.P."/>
            <person name="Lal R."/>
        </authorList>
    </citation>
    <scope>NUCLEOTIDE SEQUENCE [LARGE SCALE GENOMIC DNA]</scope>
    <source>
        <strain evidence="2 3">DS20</strain>
    </source>
</reference>
<feature type="transmembrane region" description="Helical" evidence="1">
    <location>
        <begin position="66"/>
        <end position="86"/>
    </location>
</feature>
<feature type="transmembrane region" description="Helical" evidence="1">
    <location>
        <begin position="93"/>
        <end position="111"/>
    </location>
</feature>
<accession>T0IME5</accession>
<sequence>MFTSLYAQPSTRWAWLAFALIAGFMTCTIWPDMAYAQNATAHVTLDPTFRTPAPPNDAFPQNADHVFWGTLAMLIAGLVATAIAAFDSFRLKTTVPIAIIVGAALCVYPESVDNYLAGCFWSTSHDPDKLLYFLMGREFDYYVAIMWWTFGAILGYIFYSALQRNVTTGGLWIAFALSGMADIVIEELLLRYGGIYTYFGHQPLVLLGYFPWWWLFVNVSALYLSIAVTYRFRDWLNGWRSIFILPLMPLCYIGGFSFAALPTIYVIQGDYSPMVTQFAGILSCILALIQTGGIFYFILGRNPLAFGEREKPAADRASRPIAGFGSAVAQL</sequence>
<comment type="caution">
    <text evidence="2">The sequence shown here is derived from an EMBL/GenBank/DDBJ whole genome shotgun (WGS) entry which is preliminary data.</text>
</comment>
<keyword evidence="1" id="KW-0472">Membrane</keyword>
<dbReference type="eggNOG" id="ENOG5033WRI">
    <property type="taxonomic scope" value="Bacteria"/>
</dbReference>
<evidence type="ECO:0000313" key="2">
    <source>
        <dbReference type="EMBL" id="EQB10789.1"/>
    </source>
</evidence>
<organism evidence="2 3">
    <name type="scientific">Sphingobium lactosutens DS20</name>
    <dbReference type="NCBI Taxonomy" id="1331060"/>
    <lineage>
        <taxon>Bacteria</taxon>
        <taxon>Pseudomonadati</taxon>
        <taxon>Pseudomonadota</taxon>
        <taxon>Alphaproteobacteria</taxon>
        <taxon>Sphingomonadales</taxon>
        <taxon>Sphingomonadaceae</taxon>
        <taxon>Sphingobium</taxon>
    </lineage>
</organism>
<feature type="transmembrane region" description="Helical" evidence="1">
    <location>
        <begin position="279"/>
        <end position="299"/>
    </location>
</feature>
<evidence type="ECO:0000256" key="1">
    <source>
        <dbReference type="SAM" id="Phobius"/>
    </source>
</evidence>